<feature type="signal peptide" evidence="2">
    <location>
        <begin position="1"/>
        <end position="22"/>
    </location>
</feature>
<evidence type="ECO:0000256" key="1">
    <source>
        <dbReference type="SAM" id="MobiDB-lite"/>
    </source>
</evidence>
<reference evidence="3 4" key="1">
    <citation type="submission" date="2016-10" db="EMBL/GenBank/DDBJ databases">
        <authorList>
            <person name="de Groot N.N."/>
        </authorList>
    </citation>
    <scope>NUCLEOTIDE SEQUENCE [LARGE SCALE GENOMIC DNA]</scope>
    <source>
        <strain evidence="3 4">CGMCC 4.1859</strain>
    </source>
</reference>
<dbReference type="PROSITE" id="PS51257">
    <property type="entry name" value="PROKAR_LIPOPROTEIN"/>
    <property type="match status" value="1"/>
</dbReference>
<feature type="compositionally biased region" description="Low complexity" evidence="1">
    <location>
        <begin position="25"/>
        <end position="35"/>
    </location>
</feature>
<organism evidence="3 4">
    <name type="scientific">Streptomyces griseoaurantiacus</name>
    <dbReference type="NCBI Taxonomy" id="68213"/>
    <lineage>
        <taxon>Bacteria</taxon>
        <taxon>Bacillati</taxon>
        <taxon>Actinomycetota</taxon>
        <taxon>Actinomycetes</taxon>
        <taxon>Kitasatosporales</taxon>
        <taxon>Streptomycetaceae</taxon>
        <taxon>Streptomyces</taxon>
        <taxon>Streptomyces aurantiacus group</taxon>
    </lineage>
</organism>
<feature type="region of interest" description="Disordered" evidence="1">
    <location>
        <begin position="25"/>
        <end position="48"/>
    </location>
</feature>
<dbReference type="AlphaFoldDB" id="A0A1G7VU10"/>
<proteinExistence type="predicted"/>
<evidence type="ECO:0000313" key="3">
    <source>
        <dbReference type="EMBL" id="SDG63263.1"/>
    </source>
</evidence>
<evidence type="ECO:0000313" key="4">
    <source>
        <dbReference type="Proteomes" id="UP000198614"/>
    </source>
</evidence>
<protein>
    <recommendedName>
        <fullName evidence="5">Lipoprotein</fullName>
    </recommendedName>
</protein>
<keyword evidence="2" id="KW-0732">Signal</keyword>
<sequence length="259" mass="26391">MPRRTLTLAVPFVALTAVLLTACGGSDSDSSKSGGADTRSSSKGTAAAPLSAAELEKKVLTQSDVKGFLVSKPTKDEEISADKVASKREDCAPVSLSLSGVALDEPKATVQRRATGKKDAPTGKEKDVDAAVDAAFDTTTSAVTLASYADEAAATKALASIGKSVTACAGGYTYTAMGAEQKLTKVAADSAPKAGDEAVAFTATVQQDGMPKPGPMKVTAFRTGTTVTYVASLNPAALMKGGDFEFPTILVETQAKKLS</sequence>
<dbReference type="OrthoDB" id="4180700at2"/>
<feature type="chain" id="PRO_5039004153" description="Lipoprotein" evidence="2">
    <location>
        <begin position="23"/>
        <end position="259"/>
    </location>
</feature>
<dbReference type="Proteomes" id="UP000198614">
    <property type="component" value="Unassembled WGS sequence"/>
</dbReference>
<accession>A0A1G7VU10</accession>
<evidence type="ECO:0008006" key="5">
    <source>
        <dbReference type="Google" id="ProtNLM"/>
    </source>
</evidence>
<dbReference type="EMBL" id="FNAX01000024">
    <property type="protein sequence ID" value="SDG63263.1"/>
    <property type="molecule type" value="Genomic_DNA"/>
</dbReference>
<name>A0A1G7VU10_9ACTN</name>
<gene>
    <name evidence="3" type="ORF">SAMN05216260_12456</name>
</gene>
<evidence type="ECO:0000256" key="2">
    <source>
        <dbReference type="SAM" id="SignalP"/>
    </source>
</evidence>